<accession>A0A1M7KDU8</accession>
<evidence type="ECO:0000256" key="1">
    <source>
        <dbReference type="ARBA" id="ARBA00023015"/>
    </source>
</evidence>
<dbReference type="Gene3D" id="1.10.10.10">
    <property type="entry name" value="Winged helix-like DNA-binding domain superfamily/Winged helix DNA-binding domain"/>
    <property type="match status" value="1"/>
</dbReference>
<keyword evidence="1" id="KW-0805">Transcription regulation</keyword>
<evidence type="ECO:0000256" key="2">
    <source>
        <dbReference type="ARBA" id="ARBA00023125"/>
    </source>
</evidence>
<dbReference type="InterPro" id="IPR036390">
    <property type="entry name" value="WH_DNA-bd_sf"/>
</dbReference>
<gene>
    <name evidence="5" type="ORF">SAMN05444272_2805</name>
</gene>
<dbReference type="AlphaFoldDB" id="A0A1M7KDU8"/>
<dbReference type="RefSeq" id="WP_073013955.1">
    <property type="nucleotide sequence ID" value="NZ_FRBW01000003.1"/>
</dbReference>
<evidence type="ECO:0000313" key="5">
    <source>
        <dbReference type="EMBL" id="SHM63493.1"/>
    </source>
</evidence>
<dbReference type="GO" id="GO:0003700">
    <property type="term" value="F:DNA-binding transcription factor activity"/>
    <property type="evidence" value="ECO:0007669"/>
    <property type="project" value="InterPro"/>
</dbReference>
<reference evidence="5 6" key="1">
    <citation type="submission" date="2016-11" db="EMBL/GenBank/DDBJ databases">
        <authorList>
            <person name="Jaros S."/>
            <person name="Januszkiewicz K."/>
            <person name="Wedrychowicz H."/>
        </authorList>
    </citation>
    <scope>NUCLEOTIDE SEQUENCE [LARGE SCALE GENOMIC DNA]</scope>
    <source>
        <strain evidence="5 6">DSM 22153</strain>
    </source>
</reference>
<protein>
    <submittedName>
        <fullName evidence="5">Transcriptional regulator, MarR family</fullName>
    </submittedName>
</protein>
<feature type="domain" description="HTH marR-type" evidence="4">
    <location>
        <begin position="20"/>
        <end position="152"/>
    </location>
</feature>
<evidence type="ECO:0000256" key="3">
    <source>
        <dbReference type="ARBA" id="ARBA00023163"/>
    </source>
</evidence>
<dbReference type="Proteomes" id="UP000186002">
    <property type="component" value="Unassembled WGS sequence"/>
</dbReference>
<dbReference type="EMBL" id="FRBW01000003">
    <property type="protein sequence ID" value="SHM63493.1"/>
    <property type="molecule type" value="Genomic_DNA"/>
</dbReference>
<dbReference type="GO" id="GO:0003677">
    <property type="term" value="F:DNA binding"/>
    <property type="evidence" value="ECO:0007669"/>
    <property type="project" value="UniProtKB-KW"/>
</dbReference>
<dbReference type="PRINTS" id="PR00598">
    <property type="entry name" value="HTHMARR"/>
</dbReference>
<dbReference type="InterPro" id="IPR000835">
    <property type="entry name" value="HTH_MarR-typ"/>
</dbReference>
<dbReference type="Pfam" id="PF01047">
    <property type="entry name" value="MarR"/>
    <property type="match status" value="1"/>
</dbReference>
<sequence length="159" mass="18084">MSLDMLDPQVRDGINLGGLEQSLGFLLRVSQLKVFDHFFEKLGHIGLKPGEYSVLWVISHNPGIRQGQLAQSLAIKNAHMTKLIRSFEVYGFIERRIPEEDRRSVELSLTEQGEAFVARHKPDFFGYIQSLDSPLDEGETRELIRLLAKFSGISRESVQ</sequence>
<evidence type="ECO:0000313" key="6">
    <source>
        <dbReference type="Proteomes" id="UP000186002"/>
    </source>
</evidence>
<keyword evidence="2" id="KW-0238">DNA-binding</keyword>
<proteinExistence type="predicted"/>
<name>A0A1M7KDU8_9HYPH</name>
<dbReference type="PANTHER" id="PTHR42756:SF1">
    <property type="entry name" value="TRANSCRIPTIONAL REPRESSOR OF EMRAB OPERON"/>
    <property type="match status" value="1"/>
</dbReference>
<dbReference type="InterPro" id="IPR036388">
    <property type="entry name" value="WH-like_DNA-bd_sf"/>
</dbReference>
<dbReference type="PROSITE" id="PS50995">
    <property type="entry name" value="HTH_MARR_2"/>
    <property type="match status" value="1"/>
</dbReference>
<organism evidence="5 6">
    <name type="scientific">Roseibium suaedae</name>
    <dbReference type="NCBI Taxonomy" id="735517"/>
    <lineage>
        <taxon>Bacteria</taxon>
        <taxon>Pseudomonadati</taxon>
        <taxon>Pseudomonadota</taxon>
        <taxon>Alphaproteobacteria</taxon>
        <taxon>Hyphomicrobiales</taxon>
        <taxon>Stappiaceae</taxon>
        <taxon>Roseibium</taxon>
    </lineage>
</organism>
<dbReference type="SMART" id="SM00347">
    <property type="entry name" value="HTH_MARR"/>
    <property type="match status" value="1"/>
</dbReference>
<dbReference type="OrthoDB" id="7269152at2"/>
<dbReference type="PANTHER" id="PTHR42756">
    <property type="entry name" value="TRANSCRIPTIONAL REGULATOR, MARR"/>
    <property type="match status" value="1"/>
</dbReference>
<dbReference type="STRING" id="735517.SAMN05444272_2805"/>
<keyword evidence="3" id="KW-0804">Transcription</keyword>
<evidence type="ECO:0000259" key="4">
    <source>
        <dbReference type="PROSITE" id="PS50995"/>
    </source>
</evidence>
<keyword evidence="6" id="KW-1185">Reference proteome</keyword>
<dbReference type="SUPFAM" id="SSF46785">
    <property type="entry name" value="Winged helix' DNA-binding domain"/>
    <property type="match status" value="1"/>
</dbReference>